<dbReference type="InterPro" id="IPR026444">
    <property type="entry name" value="Secre_tail"/>
</dbReference>
<dbReference type="Gene3D" id="2.130.10.130">
    <property type="entry name" value="Integrin alpha, N-terminal"/>
    <property type="match status" value="1"/>
</dbReference>
<protein>
    <submittedName>
        <fullName evidence="3">Quinoprotein</fullName>
    </submittedName>
</protein>
<keyword evidence="1" id="KW-0732">Signal</keyword>
<dbReference type="PANTHER" id="PTHR36220">
    <property type="entry name" value="UNNAMED PRODUCT"/>
    <property type="match status" value="1"/>
</dbReference>
<accession>S7X1V5</accession>
<dbReference type="InterPro" id="IPR028994">
    <property type="entry name" value="Integrin_alpha_N"/>
</dbReference>
<dbReference type="eggNOG" id="COG2931">
    <property type="taxonomic scope" value="Bacteria"/>
</dbReference>
<reference evidence="3 4" key="1">
    <citation type="journal article" date="2013" name="Genome Announc.">
        <title>Draft Genome Sequence of Winogradskyella psychrotolerans RS-3T, Isolated from the Marine Transect of Kongsfjorden, Ny-Alesund, Svalbard, Arctic Ocean.</title>
        <authorList>
            <person name="Kumar Pinnaka A."/>
            <person name="Ara S."/>
            <person name="Singh A."/>
            <person name="Shivaji S."/>
        </authorList>
    </citation>
    <scope>NUCLEOTIDE SEQUENCE [LARGE SCALE GENOMIC DNA]</scope>
    <source>
        <strain evidence="3 4">RS-3</strain>
    </source>
</reference>
<organism evidence="3 4">
    <name type="scientific">Winogradskyella psychrotolerans RS-3</name>
    <dbReference type="NCBI Taxonomy" id="641526"/>
    <lineage>
        <taxon>Bacteria</taxon>
        <taxon>Pseudomonadati</taxon>
        <taxon>Bacteroidota</taxon>
        <taxon>Flavobacteriia</taxon>
        <taxon>Flavobacteriales</taxon>
        <taxon>Flavobacteriaceae</taxon>
        <taxon>Winogradskyella</taxon>
    </lineage>
</organism>
<dbReference type="PATRIC" id="fig|641526.4.peg.2080"/>
<keyword evidence="4" id="KW-1185">Reference proteome</keyword>
<dbReference type="Pfam" id="PF18962">
    <property type="entry name" value="Por_Secre_tail"/>
    <property type="match status" value="1"/>
</dbReference>
<comment type="caution">
    <text evidence="3">The sequence shown here is derived from an EMBL/GenBank/DDBJ whole genome shotgun (WGS) entry which is preliminary data.</text>
</comment>
<dbReference type="EMBL" id="ATMR01000097">
    <property type="protein sequence ID" value="EPR73009.1"/>
    <property type="molecule type" value="Genomic_DNA"/>
</dbReference>
<evidence type="ECO:0000313" key="4">
    <source>
        <dbReference type="Proteomes" id="UP000014962"/>
    </source>
</evidence>
<dbReference type="AlphaFoldDB" id="S7X1V5"/>
<name>S7X1V5_9FLAO</name>
<sequence length="619" mass="66229">MSIDGYYAIVGAYGNDDAGSDSGSAYIFVRSGGSWTEQAKLTASDAAYSDFFGLSVAIDGDYAIVGAVFNDDNGSNSGSAYFFEREDLSIIYTYNNAWSPSDPNGVATALDDMIITSGDATINSNTSANTVTVEAGASLTLDALLTVTDMTLNSTATSYSSLLTGAAGSVSGAISYNRFVNSNSLGNDLISSPLSGETWSNFLSPENATALLDNGGTPTIYAFAPFDKTTGDYENYDSNTTAILSSGKGYRAATDAGETLTFSGTVPTDISVNIMNTATAYSQWNLVGNPYPSYINVHAFLNHEVDTGISNLDLFTNASAAIYGYNANEENSWTIYNLANTTVSTVIAPGQGFFVSADGTYESAYNLEFSTAMQTTGTSDDFIAGRNADLELIYLTIDLSSNTNTYNTDVYFNANASEDLDKGYDAELWGSVVPEFSIYSHLVQDNTGKPIALQTLNATSLSNISIPLGVHANLGEQITFSISETTLPTTVKVYLDDVLSNTSTLLNNSDYTITPSTDLSGTGRFFLRTTEEALSIADNNFDAINIFYEKRAKDVLIKGRIQNNTVVEIYDIQGRKVLSSPLDAALLENRIHVASLNDGVYLINLKNSSEQKTQKIIIN</sequence>
<evidence type="ECO:0000313" key="3">
    <source>
        <dbReference type="EMBL" id="EPR73009.1"/>
    </source>
</evidence>
<dbReference type="STRING" id="641526.ADIWIN_2097"/>
<gene>
    <name evidence="3" type="ORF">ADIWIN_2097</name>
</gene>
<dbReference type="Pfam" id="PF14312">
    <property type="entry name" value="FG-GAP_2"/>
    <property type="match status" value="2"/>
</dbReference>
<evidence type="ECO:0000259" key="2">
    <source>
        <dbReference type="Pfam" id="PF18962"/>
    </source>
</evidence>
<proteinExistence type="predicted"/>
<dbReference type="NCBIfam" id="TIGR04183">
    <property type="entry name" value="Por_Secre_tail"/>
    <property type="match status" value="1"/>
</dbReference>
<feature type="domain" description="Secretion system C-terminal sorting" evidence="2">
    <location>
        <begin position="561"/>
        <end position="618"/>
    </location>
</feature>
<dbReference type="InterPro" id="IPR013517">
    <property type="entry name" value="FG-GAP"/>
</dbReference>
<dbReference type="PANTHER" id="PTHR36220:SF1">
    <property type="entry name" value="GAMMA TUBULIN COMPLEX COMPONENT C-TERMINAL DOMAIN-CONTAINING PROTEIN"/>
    <property type="match status" value="1"/>
</dbReference>
<dbReference type="Proteomes" id="UP000014962">
    <property type="component" value="Unassembled WGS sequence"/>
</dbReference>
<evidence type="ECO:0000256" key="1">
    <source>
        <dbReference type="ARBA" id="ARBA00022729"/>
    </source>
</evidence>